<name>A0A6J6TJW6_9ZZZZ</name>
<evidence type="ECO:0000256" key="1">
    <source>
        <dbReference type="SAM" id="MobiDB-lite"/>
    </source>
</evidence>
<dbReference type="AlphaFoldDB" id="A0A6J6TJW6"/>
<dbReference type="EMBL" id="CAEZYZ010000089">
    <property type="protein sequence ID" value="CAB4747053.1"/>
    <property type="molecule type" value="Genomic_DNA"/>
</dbReference>
<dbReference type="InterPro" id="IPR028994">
    <property type="entry name" value="Integrin_alpha_N"/>
</dbReference>
<evidence type="ECO:0000313" key="2">
    <source>
        <dbReference type="EMBL" id="CAB4747053.1"/>
    </source>
</evidence>
<accession>A0A6J6TJW6</accession>
<feature type="region of interest" description="Disordered" evidence="1">
    <location>
        <begin position="295"/>
        <end position="320"/>
    </location>
</feature>
<sequence length="765" mass="81248">MHTLTAIRVAAVLAASALLAQSAPALARPATNTTAQPAVVVLPAPDMPRAAGLGAASKAVQGKRGAPRSTPAGAVASTGIFTIYAGIGGAPRATTIRMPPASGQPLLGDWNGDGIDTPGRYDRGRWFFTNAVVGSPTWQSMGTWGGQAGEMPVIGLIDGDRQPDIGVFKDGVWNWRLSSDNTARVANFGAAGDTPVVGDWDGNGTDDLGVVRQGTWMLQLTGVKKAPKVSRGVDVTMAPETSTAIVTMPFGIATDVPLTGDWNGDGVDTPAIVRDGTTWILSDGVNRIRKTTTLTQPQQAGQVPLVGSQGSGPGHCPTASPVAEAKAEKTARRVRPPAKLSGSTAKPGYAEIQATVQDGLRYAITNDRTVRLATQWSQPYFDALSVHKTQEESIRRSANSAQAAAIMLSTSKWKKVQNISRAQLLAYAKWQLRSIACQHAAVTPGGWGLQWQSALWATTAGQAGWLLWDKLSEQERAYIASMVASEADAVAARGPHYYRTRAGVEISPGNSKADEVSWDLTAPALALAMMPGDNRAEAWRRTVVEYAIAAFARPSDLTNNVVVNGVNISKNLPGTNANEDGTITNHGIVNPDYIQNVLHLWWAASMLRSAKVPVPESLFLNADIVYRALTVVKFESPPYAAPGGIVYKPGGQIYYPQGVKWGARRPATFTGVDSFASLYSAPDTHAAKFLAAHARDTRGMQQRWTDGRIYDKGDVEESYALGREEYALSQTALAWWAGAVPSGPGLKLDRSKIAGVNLKTRGPAG</sequence>
<feature type="region of interest" description="Disordered" evidence="1">
    <location>
        <begin position="53"/>
        <end position="72"/>
    </location>
</feature>
<reference evidence="2" key="1">
    <citation type="submission" date="2020-05" db="EMBL/GenBank/DDBJ databases">
        <authorList>
            <person name="Chiriac C."/>
            <person name="Salcher M."/>
            <person name="Ghai R."/>
            <person name="Kavagutti S V."/>
        </authorList>
    </citation>
    <scope>NUCLEOTIDE SEQUENCE</scope>
</reference>
<organism evidence="2">
    <name type="scientific">freshwater metagenome</name>
    <dbReference type="NCBI Taxonomy" id="449393"/>
    <lineage>
        <taxon>unclassified sequences</taxon>
        <taxon>metagenomes</taxon>
        <taxon>ecological metagenomes</taxon>
    </lineage>
</organism>
<dbReference type="SUPFAM" id="SSF69318">
    <property type="entry name" value="Integrin alpha N-terminal domain"/>
    <property type="match status" value="1"/>
</dbReference>
<gene>
    <name evidence="2" type="ORF">UFOPK2810_00649</name>
</gene>
<protein>
    <submittedName>
        <fullName evidence="2">Unannotated protein</fullName>
    </submittedName>
</protein>
<proteinExistence type="predicted"/>